<evidence type="ECO:0000313" key="3">
    <source>
        <dbReference type="Proteomes" id="UP000638353"/>
    </source>
</evidence>
<dbReference type="Proteomes" id="UP000638353">
    <property type="component" value="Unassembled WGS sequence"/>
</dbReference>
<name>A0A919C8S7_9ACTN</name>
<evidence type="ECO:0000259" key="1">
    <source>
        <dbReference type="Pfam" id="PF04149"/>
    </source>
</evidence>
<comment type="caution">
    <text evidence="2">The sequence shown here is derived from an EMBL/GenBank/DDBJ whole genome shotgun (WGS) entry which is preliminary data.</text>
</comment>
<dbReference type="AlphaFoldDB" id="A0A919C8S7"/>
<gene>
    <name evidence="2" type="ORF">GCM10010334_19990</name>
</gene>
<dbReference type="RefSeq" id="WP_189823147.1">
    <property type="nucleotide sequence ID" value="NZ_BMVC01000003.1"/>
</dbReference>
<sequence>MTTRPSADTTDGLMWLKSSYSSNEGPDCVEIADSTGAVRVRDSKNQQGPQLAFGRAEWSVFVSYAADRT</sequence>
<dbReference type="Pfam" id="PF04149">
    <property type="entry name" value="DUF397"/>
    <property type="match status" value="1"/>
</dbReference>
<reference evidence="2" key="1">
    <citation type="journal article" date="2014" name="Int. J. Syst. Evol. Microbiol.">
        <title>Complete genome sequence of Corynebacterium casei LMG S-19264T (=DSM 44701T), isolated from a smear-ripened cheese.</title>
        <authorList>
            <consortium name="US DOE Joint Genome Institute (JGI-PGF)"/>
            <person name="Walter F."/>
            <person name="Albersmeier A."/>
            <person name="Kalinowski J."/>
            <person name="Ruckert C."/>
        </authorList>
    </citation>
    <scope>NUCLEOTIDE SEQUENCE</scope>
    <source>
        <strain evidence="2">JCM 4637</strain>
    </source>
</reference>
<protein>
    <recommendedName>
        <fullName evidence="1">DUF397 domain-containing protein</fullName>
    </recommendedName>
</protein>
<reference evidence="2" key="2">
    <citation type="submission" date="2020-09" db="EMBL/GenBank/DDBJ databases">
        <authorList>
            <person name="Sun Q."/>
            <person name="Ohkuma M."/>
        </authorList>
    </citation>
    <scope>NUCLEOTIDE SEQUENCE</scope>
    <source>
        <strain evidence="2">JCM 4637</strain>
    </source>
</reference>
<dbReference type="EMBL" id="BMVC01000003">
    <property type="protein sequence ID" value="GHC87804.1"/>
    <property type="molecule type" value="Genomic_DNA"/>
</dbReference>
<accession>A0A919C8S7</accession>
<feature type="domain" description="DUF397" evidence="1">
    <location>
        <begin position="14"/>
        <end position="64"/>
    </location>
</feature>
<proteinExistence type="predicted"/>
<evidence type="ECO:0000313" key="2">
    <source>
        <dbReference type="EMBL" id="GHC87804.1"/>
    </source>
</evidence>
<organism evidence="2 3">
    <name type="scientific">Streptomyces finlayi</name>
    <dbReference type="NCBI Taxonomy" id="67296"/>
    <lineage>
        <taxon>Bacteria</taxon>
        <taxon>Bacillati</taxon>
        <taxon>Actinomycetota</taxon>
        <taxon>Actinomycetes</taxon>
        <taxon>Kitasatosporales</taxon>
        <taxon>Streptomycetaceae</taxon>
        <taxon>Streptomyces</taxon>
    </lineage>
</organism>
<dbReference type="InterPro" id="IPR007278">
    <property type="entry name" value="DUF397"/>
</dbReference>